<comment type="caution">
    <text evidence="15">The sequence shown here is derived from an EMBL/GenBank/DDBJ whole genome shotgun (WGS) entry which is preliminary data.</text>
</comment>
<dbReference type="GO" id="GO:0005524">
    <property type="term" value="F:ATP binding"/>
    <property type="evidence" value="ECO:0007669"/>
    <property type="project" value="UniProtKB-UniRule"/>
</dbReference>
<feature type="coiled-coil region" evidence="12">
    <location>
        <begin position="375"/>
        <end position="475"/>
    </location>
</feature>
<comment type="similarity">
    <text evidence="8">Belongs to the TRAFAC class myosin-kinesin ATPase superfamily. Kinesin family. KIN-5/BimC subfamily.</text>
</comment>
<feature type="compositionally biased region" description="Low complexity" evidence="13">
    <location>
        <begin position="925"/>
        <end position="943"/>
    </location>
</feature>
<reference evidence="15" key="1">
    <citation type="submission" date="2020-11" db="EMBL/GenBank/DDBJ databases">
        <title>Chlorella ohadii genome sequencing and assembly.</title>
        <authorList>
            <person name="Murik O."/>
            <person name="Treves H."/>
            <person name="Kedem I."/>
            <person name="Shotland Y."/>
            <person name="Kaplan A."/>
        </authorList>
    </citation>
    <scope>NUCLEOTIDE SEQUENCE</scope>
    <source>
        <strain evidence="15">1</strain>
    </source>
</reference>
<keyword evidence="16" id="KW-1185">Reference proteome</keyword>
<feature type="binding site" evidence="10">
    <location>
        <begin position="115"/>
        <end position="122"/>
    </location>
    <ligand>
        <name>ATP</name>
        <dbReference type="ChEBI" id="CHEBI:30616"/>
    </ligand>
</feature>
<dbReference type="InterPro" id="IPR019821">
    <property type="entry name" value="Kinesin_motor_CS"/>
</dbReference>
<dbReference type="GO" id="GO:0090307">
    <property type="term" value="P:mitotic spindle assembly"/>
    <property type="evidence" value="ECO:0007669"/>
    <property type="project" value="TreeGrafter"/>
</dbReference>
<dbReference type="InterPro" id="IPR001752">
    <property type="entry name" value="Kinesin_motor_dom"/>
</dbReference>
<evidence type="ECO:0000256" key="4">
    <source>
        <dbReference type="ARBA" id="ARBA00022741"/>
    </source>
</evidence>
<sequence>MAAAKPLSRANSAMGGAKGEEGVYANVQVILRCRPPSKEELAARTQQVVRCDEAMRAVTLMQQVPGSKAAQQTRTYHFDKVFPHDTTQEKLYGSAIASIVEEVLEGFNCTIFAYGQTGTGKTHTMTGDITEELSAGAGVIPRAIHQIFGYLDSINSEYTVKCSYLELYNEEITDLLAVGADVPKVRIMEDRGGTALAGIEESIVKSSKEIFALLEQGSAKRRTAETLLNKQSSRSHSVFIVTVSVREVTPEGDEVIRVGKLYLVDLAGSENITRSGAVEQRAKEAGNINKSLLTLGRVITALVEGQGHVPYRDSKLTRLLRDSLGGKTKTCIIATIAPTVLCQEETLSTLDYAHRAKNIKNKPEINARISKTTHLKEMNFEIEKLKQMLIATREKNGVYVPAQQYEEECEERRQLAARVEELETEAEAVAAQHDLDKQEWQAEMGRQQAAHDKAMGEVRTELAATQEELRQAQLAVQERDYAIATQQRCEATLAGHAGSLNDALAGAAADVALLFQRWDEKNALEDSNSALVQELRDAVVQRLAAIEAAVAGTAAAQAERFEGTKQLLKGFAERKAGEASKMQADMAALQQQLDGMGAAAAAATAALEQAGAAGLAGVGAQQAAYLAEAQAQAAASASQLAAAYAALSAATDAEQQQLSAFLGEQAAAGEAAAAASAAVVVAVREQLSAAKAAAAAAKAALSEKLGAQAAAVAAFEQSFLAKTQSEQGALLEQIAGMLSGFVAKAEQEVKAAEAAAAGLAADGAAGDSLGELTQAGAAAVAAFSGGQAAELAQLSGLVQRRVNEEYRSDGNRNKVPAERDIAVPAAAEIQALRAPPVDAVFAEFRAQLAPAAEGAGAGSEEEPEEDMPAAEEEAAAAGAEQGQQENAAGAANAPVVPPLDVSALPGPAKGPRVPSPSALGKRTRAAAAAAEGGEAPASGRGSPSKLRSAFQRHQQRSARGERAD</sequence>
<dbReference type="InterPro" id="IPR047149">
    <property type="entry name" value="KIF11-like"/>
</dbReference>
<evidence type="ECO:0000256" key="9">
    <source>
        <dbReference type="ARBA" id="ARBA00046159"/>
    </source>
</evidence>
<dbReference type="SUPFAM" id="SSF52540">
    <property type="entry name" value="P-loop containing nucleoside triphosphate hydrolases"/>
    <property type="match status" value="1"/>
</dbReference>
<dbReference type="InterPro" id="IPR047241">
    <property type="entry name" value="KIF11-like_kin_motor_dom"/>
</dbReference>
<evidence type="ECO:0000313" key="15">
    <source>
        <dbReference type="EMBL" id="KAI7844763.1"/>
    </source>
</evidence>
<dbReference type="GO" id="GO:0072686">
    <property type="term" value="C:mitotic spindle"/>
    <property type="evidence" value="ECO:0007669"/>
    <property type="project" value="TreeGrafter"/>
</dbReference>
<dbReference type="InterPro" id="IPR027417">
    <property type="entry name" value="P-loop_NTPase"/>
</dbReference>
<evidence type="ECO:0000256" key="11">
    <source>
        <dbReference type="RuleBase" id="RU000394"/>
    </source>
</evidence>
<evidence type="ECO:0000256" key="6">
    <source>
        <dbReference type="ARBA" id="ARBA00023175"/>
    </source>
</evidence>
<keyword evidence="3 11" id="KW-0493">Microtubule</keyword>
<dbReference type="GO" id="GO:0051231">
    <property type="term" value="P:spindle elongation"/>
    <property type="evidence" value="ECO:0007669"/>
    <property type="project" value="TreeGrafter"/>
</dbReference>
<keyword evidence="2" id="KW-0963">Cytoplasm</keyword>
<dbReference type="Pfam" id="PF00225">
    <property type="entry name" value="Kinesin"/>
    <property type="match status" value="1"/>
</dbReference>
<evidence type="ECO:0000256" key="2">
    <source>
        <dbReference type="ARBA" id="ARBA00022490"/>
    </source>
</evidence>
<dbReference type="AlphaFoldDB" id="A0AAD5DY88"/>
<proteinExistence type="inferred from homology"/>
<dbReference type="FunFam" id="3.40.850.10:FF:000019">
    <property type="entry name" value="Kinesin-like protein KIN-5D"/>
    <property type="match status" value="1"/>
</dbReference>
<feature type="region of interest" description="Disordered" evidence="13">
    <location>
        <begin position="851"/>
        <end position="964"/>
    </location>
</feature>
<dbReference type="PROSITE" id="PS50067">
    <property type="entry name" value="KINESIN_MOTOR_2"/>
    <property type="match status" value="1"/>
</dbReference>
<keyword evidence="7" id="KW-0206">Cytoskeleton</keyword>
<comment type="function">
    <text evidence="9">Responsible for microtubule translocation. May be important for the organization of phragmoplast-specific arrays of microtubules. Plays an essential role in stabilizing the mitotic spindle. Required during mitotic cytokinesis.</text>
</comment>
<dbReference type="Proteomes" id="UP001205105">
    <property type="component" value="Unassembled WGS sequence"/>
</dbReference>
<keyword evidence="12" id="KW-0175">Coiled coil</keyword>
<name>A0AAD5DY88_9CHLO</name>
<feature type="compositionally biased region" description="Low complexity" evidence="13">
    <location>
        <begin position="875"/>
        <end position="894"/>
    </location>
</feature>
<dbReference type="EMBL" id="JADXDR010000024">
    <property type="protein sequence ID" value="KAI7844763.1"/>
    <property type="molecule type" value="Genomic_DNA"/>
</dbReference>
<dbReference type="InterPro" id="IPR036961">
    <property type="entry name" value="Kinesin_motor_dom_sf"/>
</dbReference>
<dbReference type="GO" id="GO:0007018">
    <property type="term" value="P:microtubule-based movement"/>
    <property type="evidence" value="ECO:0007669"/>
    <property type="project" value="InterPro"/>
</dbReference>
<dbReference type="PANTHER" id="PTHR47970:SF12">
    <property type="entry name" value="KINESIN FAMILY MEMBER 11"/>
    <property type="match status" value="1"/>
</dbReference>
<gene>
    <name evidence="15" type="ORF">COHA_001645</name>
</gene>
<feature type="domain" description="Kinesin motor" evidence="14">
    <location>
        <begin position="26"/>
        <end position="359"/>
    </location>
</feature>
<dbReference type="PANTHER" id="PTHR47970">
    <property type="entry name" value="KINESIN-LIKE PROTEIN KIF11"/>
    <property type="match status" value="1"/>
</dbReference>
<evidence type="ECO:0000256" key="1">
    <source>
        <dbReference type="ARBA" id="ARBA00004186"/>
    </source>
</evidence>
<evidence type="ECO:0000256" key="10">
    <source>
        <dbReference type="PROSITE-ProRule" id="PRU00283"/>
    </source>
</evidence>
<evidence type="ECO:0000256" key="13">
    <source>
        <dbReference type="SAM" id="MobiDB-lite"/>
    </source>
</evidence>
<dbReference type="PRINTS" id="PR00380">
    <property type="entry name" value="KINESINHEAVY"/>
</dbReference>
<evidence type="ECO:0000313" key="16">
    <source>
        <dbReference type="Proteomes" id="UP001205105"/>
    </source>
</evidence>
<feature type="compositionally biased region" description="Acidic residues" evidence="13">
    <location>
        <begin position="859"/>
        <end position="874"/>
    </location>
</feature>
<evidence type="ECO:0000256" key="7">
    <source>
        <dbReference type="ARBA" id="ARBA00023212"/>
    </source>
</evidence>
<dbReference type="PROSITE" id="PS00411">
    <property type="entry name" value="KINESIN_MOTOR_1"/>
    <property type="match status" value="1"/>
</dbReference>
<keyword evidence="6 10" id="KW-0505">Motor protein</keyword>
<organism evidence="15 16">
    <name type="scientific">Chlorella ohadii</name>
    <dbReference type="NCBI Taxonomy" id="2649997"/>
    <lineage>
        <taxon>Eukaryota</taxon>
        <taxon>Viridiplantae</taxon>
        <taxon>Chlorophyta</taxon>
        <taxon>core chlorophytes</taxon>
        <taxon>Trebouxiophyceae</taxon>
        <taxon>Chlorellales</taxon>
        <taxon>Chlorellaceae</taxon>
        <taxon>Chlorella clade</taxon>
        <taxon>Chlorella</taxon>
    </lineage>
</organism>
<keyword evidence="5 10" id="KW-0067">ATP-binding</keyword>
<dbReference type="SMART" id="SM00129">
    <property type="entry name" value="KISc"/>
    <property type="match status" value="1"/>
</dbReference>
<evidence type="ECO:0000256" key="12">
    <source>
        <dbReference type="SAM" id="Coils"/>
    </source>
</evidence>
<evidence type="ECO:0000256" key="8">
    <source>
        <dbReference type="ARBA" id="ARBA00034704"/>
    </source>
</evidence>
<dbReference type="CDD" id="cd01364">
    <property type="entry name" value="KISc_BimC_Eg5"/>
    <property type="match status" value="1"/>
</dbReference>
<dbReference type="Gene3D" id="3.40.850.10">
    <property type="entry name" value="Kinesin motor domain"/>
    <property type="match status" value="1"/>
</dbReference>
<dbReference type="GO" id="GO:0008574">
    <property type="term" value="F:plus-end-directed microtubule motor activity"/>
    <property type="evidence" value="ECO:0007669"/>
    <property type="project" value="TreeGrafter"/>
</dbReference>
<comment type="subcellular location">
    <subcellularLocation>
        <location evidence="1">Cytoplasm</location>
        <location evidence="1">Cytoskeleton</location>
        <location evidence="1">Spindle</location>
    </subcellularLocation>
</comment>
<dbReference type="GO" id="GO:0005876">
    <property type="term" value="C:spindle microtubule"/>
    <property type="evidence" value="ECO:0007669"/>
    <property type="project" value="TreeGrafter"/>
</dbReference>
<evidence type="ECO:0000259" key="14">
    <source>
        <dbReference type="PROSITE" id="PS50067"/>
    </source>
</evidence>
<accession>A0AAD5DY88</accession>
<keyword evidence="4 10" id="KW-0547">Nucleotide-binding</keyword>
<evidence type="ECO:0000256" key="5">
    <source>
        <dbReference type="ARBA" id="ARBA00022840"/>
    </source>
</evidence>
<dbReference type="GO" id="GO:0008017">
    <property type="term" value="F:microtubule binding"/>
    <property type="evidence" value="ECO:0007669"/>
    <property type="project" value="InterPro"/>
</dbReference>
<evidence type="ECO:0000256" key="3">
    <source>
        <dbReference type="ARBA" id="ARBA00022701"/>
    </source>
</evidence>
<protein>
    <recommendedName>
        <fullName evidence="11">Kinesin-like protein</fullName>
    </recommendedName>
</protein>